<keyword evidence="3 8" id="KW-0479">Metal-binding</keyword>
<dbReference type="GO" id="GO:0008897">
    <property type="term" value="F:holo-[acyl-carrier-protein] synthase activity"/>
    <property type="evidence" value="ECO:0007669"/>
    <property type="project" value="UniProtKB-UniRule"/>
</dbReference>
<dbReference type="Pfam" id="PF01648">
    <property type="entry name" value="ACPS"/>
    <property type="match status" value="1"/>
</dbReference>
<keyword evidence="5 8" id="KW-0460">Magnesium</keyword>
<evidence type="ECO:0000256" key="6">
    <source>
        <dbReference type="ARBA" id="ARBA00023098"/>
    </source>
</evidence>
<gene>
    <name evidence="8" type="primary">acpS</name>
    <name evidence="10" type="ORF">EDD62_1040</name>
</gene>
<dbReference type="InterPro" id="IPR037143">
    <property type="entry name" value="4-PPantetheinyl_Trfase_dom_sf"/>
</dbReference>
<comment type="subcellular location">
    <subcellularLocation>
        <location evidence="8">Cytoplasm</location>
    </subcellularLocation>
</comment>
<name>A0A3N5BFD0_9BACL</name>
<dbReference type="GO" id="GO:0000287">
    <property type="term" value="F:magnesium ion binding"/>
    <property type="evidence" value="ECO:0007669"/>
    <property type="project" value="UniProtKB-UniRule"/>
</dbReference>
<evidence type="ECO:0000256" key="5">
    <source>
        <dbReference type="ARBA" id="ARBA00022842"/>
    </source>
</evidence>
<dbReference type="InterPro" id="IPR004568">
    <property type="entry name" value="Ppantetheine-prot_Trfase_dom"/>
</dbReference>
<proteinExistence type="inferred from homology"/>
<keyword evidence="11" id="KW-1185">Reference proteome</keyword>
<comment type="similarity">
    <text evidence="8">Belongs to the P-Pant transferase superfamily. AcpS family.</text>
</comment>
<reference evidence="10 11" key="1">
    <citation type="submission" date="2018-11" db="EMBL/GenBank/DDBJ databases">
        <title>Genomic Encyclopedia of Type Strains, Phase IV (KMG-IV): sequencing the most valuable type-strain genomes for metagenomic binning, comparative biology and taxonomic classification.</title>
        <authorList>
            <person name="Goeker M."/>
        </authorList>
    </citation>
    <scope>NUCLEOTIDE SEQUENCE [LARGE SCALE GENOMIC DNA]</scope>
    <source>
        <strain evidence="10 11">DSM 29158</strain>
    </source>
</reference>
<dbReference type="EMBL" id="RKRK01000003">
    <property type="protein sequence ID" value="RPF56404.1"/>
    <property type="molecule type" value="Genomic_DNA"/>
</dbReference>
<keyword evidence="8" id="KW-0963">Cytoplasm</keyword>
<accession>A0A3N5BFD0</accession>
<feature type="binding site" evidence="8">
    <location>
        <position position="8"/>
    </location>
    <ligand>
        <name>Mg(2+)</name>
        <dbReference type="ChEBI" id="CHEBI:18420"/>
    </ligand>
</feature>
<keyword evidence="1 8" id="KW-0444">Lipid biosynthesis</keyword>
<evidence type="ECO:0000259" key="9">
    <source>
        <dbReference type="Pfam" id="PF01648"/>
    </source>
</evidence>
<evidence type="ECO:0000256" key="7">
    <source>
        <dbReference type="ARBA" id="ARBA00023160"/>
    </source>
</evidence>
<comment type="function">
    <text evidence="8">Transfers the 4'-phosphopantetheine moiety from coenzyme A to a Ser of acyl-carrier-protein.</text>
</comment>
<evidence type="ECO:0000256" key="4">
    <source>
        <dbReference type="ARBA" id="ARBA00022832"/>
    </source>
</evidence>
<feature type="domain" description="4'-phosphopantetheinyl transferase" evidence="9">
    <location>
        <begin position="4"/>
        <end position="118"/>
    </location>
</feature>
<keyword evidence="4 8" id="KW-0276">Fatty acid metabolism</keyword>
<dbReference type="Proteomes" id="UP000277108">
    <property type="component" value="Unassembled WGS sequence"/>
</dbReference>
<evidence type="ECO:0000256" key="1">
    <source>
        <dbReference type="ARBA" id="ARBA00022516"/>
    </source>
</evidence>
<dbReference type="NCBIfam" id="TIGR00516">
    <property type="entry name" value="acpS"/>
    <property type="match status" value="1"/>
</dbReference>
<evidence type="ECO:0000256" key="2">
    <source>
        <dbReference type="ARBA" id="ARBA00022679"/>
    </source>
</evidence>
<evidence type="ECO:0000256" key="8">
    <source>
        <dbReference type="HAMAP-Rule" id="MF_00101"/>
    </source>
</evidence>
<dbReference type="GO" id="GO:0006633">
    <property type="term" value="P:fatty acid biosynthetic process"/>
    <property type="evidence" value="ECO:0007669"/>
    <property type="project" value="UniProtKB-UniRule"/>
</dbReference>
<comment type="catalytic activity">
    <reaction evidence="8">
        <text>apo-[ACP] + CoA = holo-[ACP] + adenosine 3',5'-bisphosphate + H(+)</text>
        <dbReference type="Rhea" id="RHEA:12068"/>
        <dbReference type="Rhea" id="RHEA-COMP:9685"/>
        <dbReference type="Rhea" id="RHEA-COMP:9690"/>
        <dbReference type="ChEBI" id="CHEBI:15378"/>
        <dbReference type="ChEBI" id="CHEBI:29999"/>
        <dbReference type="ChEBI" id="CHEBI:57287"/>
        <dbReference type="ChEBI" id="CHEBI:58343"/>
        <dbReference type="ChEBI" id="CHEBI:64479"/>
        <dbReference type="EC" id="2.7.8.7"/>
    </reaction>
</comment>
<dbReference type="OrthoDB" id="517356at2"/>
<dbReference type="SUPFAM" id="SSF56214">
    <property type="entry name" value="4'-phosphopantetheinyl transferase"/>
    <property type="match status" value="1"/>
</dbReference>
<dbReference type="EC" id="2.7.8.7" evidence="8"/>
<dbReference type="NCBIfam" id="TIGR00556">
    <property type="entry name" value="pantethn_trn"/>
    <property type="match status" value="1"/>
</dbReference>
<comment type="caution">
    <text evidence="10">The sequence shown here is derived from an EMBL/GenBank/DDBJ whole genome shotgun (WGS) entry which is preliminary data.</text>
</comment>
<evidence type="ECO:0000256" key="3">
    <source>
        <dbReference type="ARBA" id="ARBA00022723"/>
    </source>
</evidence>
<keyword evidence="7 8" id="KW-0275">Fatty acid biosynthesis</keyword>
<dbReference type="GO" id="GO:0005737">
    <property type="term" value="C:cytoplasm"/>
    <property type="evidence" value="ECO:0007669"/>
    <property type="project" value="UniProtKB-SubCell"/>
</dbReference>
<feature type="binding site" evidence="8">
    <location>
        <position position="58"/>
    </location>
    <ligand>
        <name>Mg(2+)</name>
        <dbReference type="ChEBI" id="CHEBI:18420"/>
    </ligand>
</feature>
<comment type="cofactor">
    <cofactor evidence="8">
        <name>Mg(2+)</name>
        <dbReference type="ChEBI" id="CHEBI:18420"/>
    </cofactor>
</comment>
<evidence type="ECO:0000313" key="10">
    <source>
        <dbReference type="EMBL" id="RPF56404.1"/>
    </source>
</evidence>
<sequence length="127" mass="14148">MIVGVGTDITTVSRFERIIEKNARFAAKILTPSELSVYNDKKGMNQLQYLAGRFAVKEAVAKAFGTGIGELNFQHIECLNNELGAPIVNVINNRIDSRYHNLMIHASISHNEDQVVAFVVIEEECVE</sequence>
<keyword evidence="2 8" id="KW-0808">Transferase</keyword>
<organism evidence="10 11">
    <name type="scientific">Abyssicoccus albus</name>
    <dbReference type="NCBI Taxonomy" id="1817405"/>
    <lineage>
        <taxon>Bacteria</taxon>
        <taxon>Bacillati</taxon>
        <taxon>Bacillota</taxon>
        <taxon>Bacilli</taxon>
        <taxon>Bacillales</taxon>
        <taxon>Abyssicoccaceae</taxon>
    </lineage>
</organism>
<dbReference type="AlphaFoldDB" id="A0A3N5BFD0"/>
<evidence type="ECO:0000313" key="11">
    <source>
        <dbReference type="Proteomes" id="UP000277108"/>
    </source>
</evidence>
<dbReference type="InterPro" id="IPR008278">
    <property type="entry name" value="4-PPantetheinyl_Trfase_dom"/>
</dbReference>
<keyword evidence="6 8" id="KW-0443">Lipid metabolism</keyword>
<protein>
    <recommendedName>
        <fullName evidence="8">Holo-[acyl-carrier-protein] synthase</fullName>
        <shortName evidence="8">Holo-ACP synthase</shortName>
        <ecNumber evidence="8">2.7.8.7</ecNumber>
    </recommendedName>
    <alternativeName>
        <fullName evidence="8">4'-phosphopantetheinyl transferase AcpS</fullName>
    </alternativeName>
</protein>
<dbReference type="Gene3D" id="3.90.470.20">
    <property type="entry name" value="4'-phosphopantetheinyl transferase domain"/>
    <property type="match status" value="1"/>
</dbReference>
<dbReference type="InterPro" id="IPR002582">
    <property type="entry name" value="ACPS"/>
</dbReference>
<dbReference type="RefSeq" id="WP_123807803.1">
    <property type="nucleotide sequence ID" value="NZ_RKRK01000003.1"/>
</dbReference>
<dbReference type="HAMAP" id="MF_00101">
    <property type="entry name" value="AcpS"/>
    <property type="match status" value="1"/>
</dbReference>